<evidence type="ECO:0000313" key="2">
    <source>
        <dbReference type="Proteomes" id="UP000288805"/>
    </source>
</evidence>
<organism evidence="1 2">
    <name type="scientific">Vitis vinifera</name>
    <name type="common">Grape</name>
    <dbReference type="NCBI Taxonomy" id="29760"/>
    <lineage>
        <taxon>Eukaryota</taxon>
        <taxon>Viridiplantae</taxon>
        <taxon>Streptophyta</taxon>
        <taxon>Embryophyta</taxon>
        <taxon>Tracheophyta</taxon>
        <taxon>Spermatophyta</taxon>
        <taxon>Magnoliopsida</taxon>
        <taxon>eudicotyledons</taxon>
        <taxon>Gunneridae</taxon>
        <taxon>Pentapetalae</taxon>
        <taxon>rosids</taxon>
        <taxon>Vitales</taxon>
        <taxon>Vitaceae</taxon>
        <taxon>Viteae</taxon>
        <taxon>Vitis</taxon>
    </lineage>
</organism>
<reference evidence="1 2" key="1">
    <citation type="journal article" date="2018" name="PLoS Genet.">
        <title>Population sequencing reveals clonal diversity and ancestral inbreeding in the grapevine cultivar Chardonnay.</title>
        <authorList>
            <person name="Roach M.J."/>
            <person name="Johnson D.L."/>
            <person name="Bohlmann J."/>
            <person name="van Vuuren H.J."/>
            <person name="Jones S.J."/>
            <person name="Pretorius I.S."/>
            <person name="Schmidt S.A."/>
            <person name="Borneman A.R."/>
        </authorList>
    </citation>
    <scope>NUCLEOTIDE SEQUENCE [LARGE SCALE GENOMIC DNA]</scope>
    <source>
        <strain evidence="2">cv. Chardonnay</strain>
        <tissue evidence="1">Leaf</tissue>
    </source>
</reference>
<evidence type="ECO:0000313" key="1">
    <source>
        <dbReference type="EMBL" id="RVW94283.1"/>
    </source>
</evidence>
<accession>A0A438IC38</accession>
<protein>
    <submittedName>
        <fullName evidence="1">Uncharacterized protein</fullName>
    </submittedName>
</protein>
<dbReference type="Proteomes" id="UP000288805">
    <property type="component" value="Unassembled WGS sequence"/>
</dbReference>
<dbReference type="AlphaFoldDB" id="A0A438IC38"/>
<sequence>MSCSICLSYEHLVEECPTIPAVREMFGDYNTYNSNYRTHPNFSWEPQPRQYTQLAQAPQQGSNLEQAILNLSKVVEDFVAAQKAINAQVRQEIDSVNKRMDGMQNDLSQKIDNLQYSISRLTNLNTVREKGNFPSQPYQIPKGIHKVEAKKGETSMVRKIKAVMVDQPTFKPKHDEELTKPLDLLATLSPWTRRKKCNPYSMRWRYRDMLRRCPQSLFLTRYL</sequence>
<comment type="caution">
    <text evidence="1">The sequence shown here is derived from an EMBL/GenBank/DDBJ whole genome shotgun (WGS) entry which is preliminary data.</text>
</comment>
<proteinExistence type="predicted"/>
<dbReference type="EMBL" id="QGNW01000123">
    <property type="protein sequence ID" value="RVW94283.1"/>
    <property type="molecule type" value="Genomic_DNA"/>
</dbReference>
<name>A0A438IC38_VITVI</name>
<gene>
    <name evidence="1" type="ORF">CK203_034860</name>
</gene>